<dbReference type="InterPro" id="IPR004033">
    <property type="entry name" value="UbiE/COQ5_MeTrFase"/>
</dbReference>
<evidence type="ECO:0000313" key="6">
    <source>
        <dbReference type="RefSeq" id="XP_026678347.1"/>
    </source>
</evidence>
<reference evidence="6" key="1">
    <citation type="submission" date="2025-08" db="UniProtKB">
        <authorList>
            <consortium name="RefSeq"/>
        </authorList>
    </citation>
    <scope>IDENTIFICATION</scope>
</reference>
<proteinExistence type="predicted"/>
<dbReference type="InterPro" id="IPR029063">
    <property type="entry name" value="SAM-dependent_MTases_sf"/>
</dbReference>
<protein>
    <submittedName>
        <fullName evidence="6">2-methoxy-6-polyprenyl-1,4-benzoquinol methylase, mitochondrial</fullName>
    </submittedName>
</protein>
<keyword evidence="3" id="KW-0949">S-adenosyl-L-methionine</keyword>
<dbReference type="KEGG" id="dci:103507768"/>
<dbReference type="PANTHER" id="PTHR43591:SF24">
    <property type="entry name" value="2-METHOXY-6-POLYPRENYL-1,4-BENZOQUINOL METHYLASE, MITOCHONDRIAL"/>
    <property type="match status" value="1"/>
</dbReference>
<keyword evidence="1 6" id="KW-0489">Methyltransferase</keyword>
<dbReference type="STRING" id="121845.A0A3Q0IQ41"/>
<dbReference type="PROSITE" id="PS51608">
    <property type="entry name" value="SAM_MT_UBIE"/>
    <property type="match status" value="1"/>
</dbReference>
<dbReference type="RefSeq" id="XP_026678347.1">
    <property type="nucleotide sequence ID" value="XM_026822546.1"/>
</dbReference>
<dbReference type="GO" id="GO:0032259">
    <property type="term" value="P:methylation"/>
    <property type="evidence" value="ECO:0007669"/>
    <property type="project" value="UniProtKB-KW"/>
</dbReference>
<sequence>MKLPSNLVSVNSFLRLRALYRSDVVCQRWNHTSDQSQDKTTHFGFETVNEEEKTGKVYEVFENVAKSYDTMNDAMSFGIHRLWKDIFIDRLGPTHDTKLLDVAGGTGEAYDQYSFQVIPVMGQLIAGQWKPYQYLVESIRQFPNQIDIPNPRLRFLEANAEELPIESDSYSAYTIAFGIRNVTRIDKALSEAYRVLKPGGRFLCLEFSHVNNSMLQCVKEEFKSMIESAGFQYVTYENLTFGVVAIHSGFKL</sequence>
<dbReference type="GO" id="GO:0008425">
    <property type="term" value="F:2-methoxy-6-polyprenyl-1,4-benzoquinol methyltransferase activity"/>
    <property type="evidence" value="ECO:0007669"/>
    <property type="project" value="TreeGrafter"/>
</dbReference>
<dbReference type="PROSITE" id="PS01183">
    <property type="entry name" value="UBIE_1"/>
    <property type="match status" value="1"/>
</dbReference>
<evidence type="ECO:0000256" key="4">
    <source>
        <dbReference type="ARBA" id="ARBA00046387"/>
    </source>
</evidence>
<comment type="subunit">
    <text evidence="4">Component of a multi-subunit COQ enzyme complex, composed of at least COQ3, COQ4, COQ5, COQ6, COQ7 and COQ9. Interacts with PYURF; the interaction is direct, stabilizes COQ5 protein and associates PYURF with COQ enzyme complex.</text>
</comment>
<dbReference type="PaxDb" id="121845-A0A3Q0IQ41"/>
<dbReference type="CDD" id="cd02440">
    <property type="entry name" value="AdoMet_MTases"/>
    <property type="match status" value="1"/>
</dbReference>
<evidence type="ECO:0000256" key="3">
    <source>
        <dbReference type="ARBA" id="ARBA00022691"/>
    </source>
</evidence>
<name>A0A3Q0IQ41_DIACI</name>
<evidence type="ECO:0000313" key="5">
    <source>
        <dbReference type="Proteomes" id="UP000079169"/>
    </source>
</evidence>
<dbReference type="Proteomes" id="UP000079169">
    <property type="component" value="Unplaced"/>
</dbReference>
<dbReference type="GeneID" id="103507768"/>
<gene>
    <name evidence="6" type="primary">LOC103507768</name>
</gene>
<dbReference type="SUPFAM" id="SSF53335">
    <property type="entry name" value="S-adenosyl-L-methionine-dependent methyltransferases"/>
    <property type="match status" value="1"/>
</dbReference>
<evidence type="ECO:0000256" key="2">
    <source>
        <dbReference type="ARBA" id="ARBA00022679"/>
    </source>
</evidence>
<keyword evidence="5" id="KW-1185">Reference proteome</keyword>
<dbReference type="AlphaFoldDB" id="A0A3Q0IQ41"/>
<organism evidence="5 6">
    <name type="scientific">Diaphorina citri</name>
    <name type="common">Asian citrus psyllid</name>
    <dbReference type="NCBI Taxonomy" id="121845"/>
    <lineage>
        <taxon>Eukaryota</taxon>
        <taxon>Metazoa</taxon>
        <taxon>Ecdysozoa</taxon>
        <taxon>Arthropoda</taxon>
        <taxon>Hexapoda</taxon>
        <taxon>Insecta</taxon>
        <taxon>Pterygota</taxon>
        <taxon>Neoptera</taxon>
        <taxon>Paraneoptera</taxon>
        <taxon>Hemiptera</taxon>
        <taxon>Sternorrhyncha</taxon>
        <taxon>Psylloidea</taxon>
        <taxon>Psyllidae</taxon>
        <taxon>Diaphorininae</taxon>
        <taxon>Diaphorina</taxon>
    </lineage>
</organism>
<keyword evidence="2" id="KW-0808">Transferase</keyword>
<dbReference type="PANTHER" id="PTHR43591">
    <property type="entry name" value="METHYLTRANSFERASE"/>
    <property type="match status" value="1"/>
</dbReference>
<dbReference type="PROSITE" id="PS01184">
    <property type="entry name" value="UBIE_2"/>
    <property type="match status" value="1"/>
</dbReference>
<dbReference type="InterPro" id="IPR023576">
    <property type="entry name" value="UbiE/COQ5_MeTrFase_CS"/>
</dbReference>
<dbReference type="Pfam" id="PF01209">
    <property type="entry name" value="Ubie_methyltran"/>
    <property type="match status" value="3"/>
</dbReference>
<evidence type="ECO:0000256" key="1">
    <source>
        <dbReference type="ARBA" id="ARBA00022603"/>
    </source>
</evidence>
<accession>A0A3Q0IQ41</accession>
<dbReference type="Gene3D" id="3.40.50.150">
    <property type="entry name" value="Vaccinia Virus protein VP39"/>
    <property type="match status" value="3"/>
</dbReference>